<accession>A0A3N0V199</accession>
<dbReference type="AlphaFoldDB" id="A0A3N0V199"/>
<name>A0A3N0V199_9GAMM</name>
<comment type="caution">
    <text evidence="1">The sequence shown here is derived from an EMBL/GenBank/DDBJ whole genome shotgun (WGS) entry which is preliminary data.</text>
</comment>
<sequence>MAKAECPNQFANSGSRVSAGGIMQGGSDPQKAVDGNFGSSALLYGAAADTGTDAAEIYSAPASVLDLVVTAASGLSFPAGNRAGAVAQLASGPAVQQQVTVITYLGGVVQEAFDGGLYNSITAPTSSQVFSYLTTKAYDSVRFSILLSSPASTERPQVKVYEFCG</sequence>
<keyword evidence="2" id="KW-1185">Reference proteome</keyword>
<reference evidence="1 2" key="1">
    <citation type="submission" date="2018-10" db="EMBL/GenBank/DDBJ databases">
        <authorList>
            <person name="Chen W.-M."/>
        </authorList>
    </citation>
    <scope>NUCLEOTIDE SEQUENCE [LARGE SCALE GENOMIC DNA]</scope>
    <source>
        <strain evidence="1 2">THS-13</strain>
    </source>
</reference>
<organism evidence="1 2">
    <name type="scientific">Stagnimonas aquatica</name>
    <dbReference type="NCBI Taxonomy" id="2689987"/>
    <lineage>
        <taxon>Bacteria</taxon>
        <taxon>Pseudomonadati</taxon>
        <taxon>Pseudomonadota</taxon>
        <taxon>Gammaproteobacteria</taxon>
        <taxon>Nevskiales</taxon>
        <taxon>Nevskiaceae</taxon>
        <taxon>Stagnimonas</taxon>
    </lineage>
</organism>
<dbReference type="InParanoid" id="A0A3N0V199"/>
<dbReference type="EMBL" id="RJVO01000009">
    <property type="protein sequence ID" value="ROH86485.1"/>
    <property type="molecule type" value="Genomic_DNA"/>
</dbReference>
<gene>
    <name evidence="1" type="ORF">ED208_15735</name>
</gene>
<protein>
    <submittedName>
        <fullName evidence="1">Uncharacterized protein</fullName>
    </submittedName>
</protein>
<dbReference type="Proteomes" id="UP000282106">
    <property type="component" value="Unassembled WGS sequence"/>
</dbReference>
<proteinExistence type="predicted"/>
<evidence type="ECO:0000313" key="2">
    <source>
        <dbReference type="Proteomes" id="UP000282106"/>
    </source>
</evidence>
<evidence type="ECO:0000313" key="1">
    <source>
        <dbReference type="EMBL" id="ROH86485.1"/>
    </source>
</evidence>